<gene>
    <name evidence="1" type="ORF">B0I36DRAFT_354881</name>
</gene>
<protein>
    <submittedName>
        <fullName evidence="1">Uncharacterized protein</fullName>
    </submittedName>
</protein>
<dbReference type="GeneID" id="70186905"/>
<dbReference type="Proteomes" id="UP000756346">
    <property type="component" value="Unassembled WGS sequence"/>
</dbReference>
<dbReference type="EMBL" id="JAGTJQ010000011">
    <property type="protein sequence ID" value="KAH7018621.1"/>
    <property type="molecule type" value="Genomic_DNA"/>
</dbReference>
<name>A0A9P8XWJ4_9PEZI</name>
<keyword evidence="2" id="KW-1185">Reference proteome</keyword>
<evidence type="ECO:0000313" key="1">
    <source>
        <dbReference type="EMBL" id="KAH7018621.1"/>
    </source>
</evidence>
<dbReference type="AlphaFoldDB" id="A0A9P8XWJ4"/>
<dbReference type="SUPFAM" id="SSF48452">
    <property type="entry name" value="TPR-like"/>
    <property type="match status" value="1"/>
</dbReference>
<dbReference type="RefSeq" id="XP_046006888.1">
    <property type="nucleotide sequence ID" value="XM_046157359.1"/>
</dbReference>
<proteinExistence type="predicted"/>
<organism evidence="1 2">
    <name type="scientific">Microdochium trichocladiopsis</name>
    <dbReference type="NCBI Taxonomy" id="1682393"/>
    <lineage>
        <taxon>Eukaryota</taxon>
        <taxon>Fungi</taxon>
        <taxon>Dikarya</taxon>
        <taxon>Ascomycota</taxon>
        <taxon>Pezizomycotina</taxon>
        <taxon>Sordariomycetes</taxon>
        <taxon>Xylariomycetidae</taxon>
        <taxon>Xylariales</taxon>
        <taxon>Microdochiaceae</taxon>
        <taxon>Microdochium</taxon>
    </lineage>
</organism>
<accession>A0A9P8XWJ4</accession>
<sequence length="387" mass="44598">MTAEVKPTLLSIPGEIRNHIHRLLLDPNANREYDPNTDKYNYRYGDSLALFRVNHQIYSKAQYIFCQLNIFVCVEIERPKGTHALIHALGSHVSFVKEGQHAKSFTDHSLSLRVSRVVRFFMGQEEPLHFVMLLENLNKPTHSWLCAHLEYPGANGYLELELSLRDRCLLHQDEAMTTESLQRQLLMPFGMVKCLRKVTVKGNPTPLPSVVCESRNAQRDPMPTQEQCLSEATRLKEEGNKALKQGCQRHDYGQDFFLDVFTERDPPRGREWLDAREKLSMQLLANTCQVFLKLKDWNRLIECGQQTIHYFRSFREQGDMRPLREACRRIPGADSFAKIYYRTALGYKALGEKDAAVKLLRVAEVYLPLERAIQNEIAGYGSRAGRA</sequence>
<comment type="caution">
    <text evidence="1">The sequence shown here is derived from an EMBL/GenBank/DDBJ whole genome shotgun (WGS) entry which is preliminary data.</text>
</comment>
<dbReference type="Gene3D" id="1.25.40.10">
    <property type="entry name" value="Tetratricopeptide repeat domain"/>
    <property type="match status" value="1"/>
</dbReference>
<dbReference type="InterPro" id="IPR011990">
    <property type="entry name" value="TPR-like_helical_dom_sf"/>
</dbReference>
<dbReference type="OrthoDB" id="5229512at2759"/>
<reference evidence="1" key="1">
    <citation type="journal article" date="2021" name="Nat. Commun.">
        <title>Genetic determinants of endophytism in the Arabidopsis root mycobiome.</title>
        <authorList>
            <person name="Mesny F."/>
            <person name="Miyauchi S."/>
            <person name="Thiergart T."/>
            <person name="Pickel B."/>
            <person name="Atanasova L."/>
            <person name="Karlsson M."/>
            <person name="Huettel B."/>
            <person name="Barry K.W."/>
            <person name="Haridas S."/>
            <person name="Chen C."/>
            <person name="Bauer D."/>
            <person name="Andreopoulos W."/>
            <person name="Pangilinan J."/>
            <person name="LaButti K."/>
            <person name="Riley R."/>
            <person name="Lipzen A."/>
            <person name="Clum A."/>
            <person name="Drula E."/>
            <person name="Henrissat B."/>
            <person name="Kohler A."/>
            <person name="Grigoriev I.V."/>
            <person name="Martin F.M."/>
            <person name="Hacquard S."/>
        </authorList>
    </citation>
    <scope>NUCLEOTIDE SEQUENCE</scope>
    <source>
        <strain evidence="1">MPI-CAGE-CH-0230</strain>
    </source>
</reference>
<evidence type="ECO:0000313" key="2">
    <source>
        <dbReference type="Proteomes" id="UP000756346"/>
    </source>
</evidence>